<dbReference type="Pfam" id="PF12796">
    <property type="entry name" value="Ank_2"/>
    <property type="match status" value="4"/>
</dbReference>
<dbReference type="PROSITE" id="PS50088">
    <property type="entry name" value="ANK_REPEAT"/>
    <property type="match status" value="1"/>
</dbReference>
<name>A0A4Z1SQE7_GIAMU</name>
<reference evidence="3 4" key="1">
    <citation type="submission" date="2019-05" db="EMBL/GenBank/DDBJ databases">
        <title>The compact genome of Giardia muris reveals important steps in the evolution of intestinal protozoan parasites.</title>
        <authorList>
            <person name="Xu F."/>
            <person name="Jimenez-Gonzalez A."/>
            <person name="Einarsson E."/>
            <person name="Astvaldsson A."/>
            <person name="Peirasmaki D."/>
            <person name="Eckmann L."/>
            <person name="Andersson J.O."/>
            <person name="Svard S.G."/>
            <person name="Jerlstrom-Hultqvist J."/>
        </authorList>
    </citation>
    <scope>NUCLEOTIDE SEQUENCE [LARGE SCALE GENOMIC DNA]</scope>
    <source>
        <strain evidence="3 4">Roberts-Thomson</strain>
    </source>
</reference>
<sequence>MEAARCGDAAAIHANLAQATQKDEVGRTALMYAARAGFTDGVKLLASREAGLKDACGMTALMYAVEQNRLDVAQILIAFETGQIIESGSHQGFTALMLAVHKGLGEMVQVLARRESRIAGRNGVTALMLAASGNRDDCARSLLAEVGMQTTGRIRISGKTLERGSTALMTAVVCGNARIVQLLAQHEASISDFRGMTAYKYATTQGDATILGILAAFSRPRQERQDVEPESSVPPGSPPPEAQNSFRIPDSRPQPQARPAQAQDSGMTPLMIAAATGDVHRVSLQIRDAGKQTTSGRTALMFATERGHVDCISLLLDKEVALQDNNGITALMFAAHAGASECARFLLSEVGITTKAPTAKFPAGTTALMIAAYYGRADIVKLLKVYEQGMKNSRGLTALDYAEQRGHTEIIQELSPLHNKSPIVSPSASPRTAGPRIRSTHAPPSESVSPRQEQARRYDGATHRLIDASPEPSPSPFYPASPRSQLSTRPKNPAPDMYGRQLPMYDPAMSSYRGAERPPIYSPHRTVPFSSHPRYDLGSLNLSRSVTSPSRPSDIRYGNGARDLRGHTIPTFF</sequence>
<dbReference type="InterPro" id="IPR036770">
    <property type="entry name" value="Ankyrin_rpt-contain_sf"/>
</dbReference>
<dbReference type="OrthoDB" id="426293at2759"/>
<organism evidence="3 4">
    <name type="scientific">Giardia muris</name>
    <dbReference type="NCBI Taxonomy" id="5742"/>
    <lineage>
        <taxon>Eukaryota</taxon>
        <taxon>Metamonada</taxon>
        <taxon>Diplomonadida</taxon>
        <taxon>Hexamitidae</taxon>
        <taxon>Giardiinae</taxon>
        <taxon>Giardia</taxon>
    </lineage>
</organism>
<dbReference type="PANTHER" id="PTHR24120">
    <property type="entry name" value="GH07239P"/>
    <property type="match status" value="1"/>
</dbReference>
<evidence type="ECO:0000256" key="1">
    <source>
        <dbReference type="PROSITE-ProRule" id="PRU00023"/>
    </source>
</evidence>
<dbReference type="SUPFAM" id="SSF48403">
    <property type="entry name" value="Ankyrin repeat"/>
    <property type="match status" value="2"/>
</dbReference>
<feature type="compositionally biased region" description="Polar residues" evidence="2">
    <location>
        <begin position="540"/>
        <end position="551"/>
    </location>
</feature>
<dbReference type="InterPro" id="IPR002110">
    <property type="entry name" value="Ankyrin_rpt"/>
</dbReference>
<evidence type="ECO:0000313" key="4">
    <source>
        <dbReference type="Proteomes" id="UP000315496"/>
    </source>
</evidence>
<protein>
    <submittedName>
        <fullName evidence="3">Ankyrin repeat protein 1</fullName>
    </submittedName>
</protein>
<dbReference type="VEuPathDB" id="GiardiaDB:GMRT_15291"/>
<feature type="region of interest" description="Disordered" evidence="2">
    <location>
        <begin position="412"/>
        <end position="527"/>
    </location>
</feature>
<dbReference type="EMBL" id="VDLU01000003">
    <property type="protein sequence ID" value="TNJ27900.1"/>
    <property type="molecule type" value="Genomic_DNA"/>
</dbReference>
<evidence type="ECO:0000313" key="3">
    <source>
        <dbReference type="EMBL" id="TNJ27900.1"/>
    </source>
</evidence>
<keyword evidence="4" id="KW-1185">Reference proteome</keyword>
<evidence type="ECO:0000256" key="2">
    <source>
        <dbReference type="SAM" id="MobiDB-lite"/>
    </source>
</evidence>
<proteinExistence type="predicted"/>
<gene>
    <name evidence="3" type="ORF">GMRT_15291</name>
</gene>
<feature type="region of interest" description="Disordered" evidence="2">
    <location>
        <begin position="220"/>
        <end position="266"/>
    </location>
</feature>
<dbReference type="Gene3D" id="1.25.40.20">
    <property type="entry name" value="Ankyrin repeat-containing domain"/>
    <property type="match status" value="3"/>
</dbReference>
<dbReference type="AlphaFoldDB" id="A0A4Z1SQE7"/>
<dbReference type="Proteomes" id="UP000315496">
    <property type="component" value="Chromosome 3"/>
</dbReference>
<feature type="compositionally biased region" description="Basic and acidic residues" evidence="2">
    <location>
        <begin position="453"/>
        <end position="466"/>
    </location>
</feature>
<keyword evidence="1" id="KW-0040">ANK repeat</keyword>
<feature type="repeat" description="ANK" evidence="1">
    <location>
        <begin position="295"/>
        <end position="327"/>
    </location>
</feature>
<dbReference type="SMART" id="SM00248">
    <property type="entry name" value="ANK"/>
    <property type="match status" value="10"/>
</dbReference>
<feature type="compositionally biased region" description="Low complexity" evidence="2">
    <location>
        <begin position="251"/>
        <end position="265"/>
    </location>
</feature>
<dbReference type="PROSITE" id="PS50297">
    <property type="entry name" value="ANK_REP_REGION"/>
    <property type="match status" value="1"/>
</dbReference>
<dbReference type="Pfam" id="PF00023">
    <property type="entry name" value="Ank"/>
    <property type="match status" value="1"/>
</dbReference>
<feature type="region of interest" description="Disordered" evidence="2">
    <location>
        <begin position="540"/>
        <end position="562"/>
    </location>
</feature>
<comment type="caution">
    <text evidence="3">The sequence shown here is derived from an EMBL/GenBank/DDBJ whole genome shotgun (WGS) entry which is preliminary data.</text>
</comment>
<accession>A0A4Z1SQE7</accession>
<dbReference type="PANTHER" id="PTHR24120:SF4">
    <property type="entry name" value="GH07239P"/>
    <property type="match status" value="1"/>
</dbReference>